<reference evidence="5 6" key="1">
    <citation type="submission" date="2016-10" db="EMBL/GenBank/DDBJ databases">
        <authorList>
            <person name="de Groot N.N."/>
        </authorList>
    </citation>
    <scope>NUCLEOTIDE SEQUENCE [LARGE SCALE GENOMIC DNA]</scope>
    <source>
        <strain evidence="5 6">CGMCC 1.6291</strain>
    </source>
</reference>
<dbReference type="Gene3D" id="2.40.50.140">
    <property type="entry name" value="Nucleic acid-binding proteins"/>
    <property type="match status" value="1"/>
</dbReference>
<protein>
    <recommendedName>
        <fullName evidence="4">Replication restart protein PriB</fullName>
    </recommendedName>
</protein>
<dbReference type="NCBIfam" id="TIGR04418">
    <property type="entry name" value="PriB_gamma"/>
    <property type="match status" value="1"/>
</dbReference>
<dbReference type="GO" id="GO:0006269">
    <property type="term" value="P:DNA replication, synthesis of primer"/>
    <property type="evidence" value="ECO:0007669"/>
    <property type="project" value="UniProtKB-KW"/>
</dbReference>
<evidence type="ECO:0000256" key="1">
    <source>
        <dbReference type="ARBA" id="ARBA00022515"/>
    </source>
</evidence>
<dbReference type="AlphaFoldDB" id="A0A1H8QZ76"/>
<dbReference type="Proteomes" id="UP000199657">
    <property type="component" value="Unassembled WGS sequence"/>
</dbReference>
<comment type="similarity">
    <text evidence="4">Belongs to the PriB family.</text>
</comment>
<keyword evidence="6" id="KW-1185">Reference proteome</keyword>
<organism evidence="5 6">
    <name type="scientific">Aquisalimonas asiatica</name>
    <dbReference type="NCBI Taxonomy" id="406100"/>
    <lineage>
        <taxon>Bacteria</taxon>
        <taxon>Pseudomonadati</taxon>
        <taxon>Pseudomonadota</taxon>
        <taxon>Gammaproteobacteria</taxon>
        <taxon>Chromatiales</taxon>
        <taxon>Ectothiorhodospiraceae</taxon>
        <taxon>Aquisalimonas</taxon>
    </lineage>
</organism>
<evidence type="ECO:0000256" key="2">
    <source>
        <dbReference type="ARBA" id="ARBA00022705"/>
    </source>
</evidence>
<name>A0A1H8QZ76_9GAMM</name>
<comment type="function">
    <text evidence="4">Involved in the restart of stalled replication forks, which reloads the replicative helicase on sites other than the origin of replication; the PriA-PriB pathway is the major replication restart pathway. During primosome assembly it facilitates complex formation between PriA and DnaT on DNA; stabilizes PriA on DNA. Stimulates the DNA unwinding activity of PriA helicase.</text>
</comment>
<evidence type="ECO:0000313" key="5">
    <source>
        <dbReference type="EMBL" id="SEO59386.1"/>
    </source>
</evidence>
<dbReference type="OrthoDB" id="9180733at2"/>
<dbReference type="STRING" id="406100.SAMN04488052_101883"/>
<dbReference type="RefSeq" id="WP_091640215.1">
    <property type="nucleotide sequence ID" value="NZ_FOEG01000001.1"/>
</dbReference>
<dbReference type="PROSITE" id="PS50935">
    <property type="entry name" value="SSB"/>
    <property type="match status" value="1"/>
</dbReference>
<dbReference type="SUPFAM" id="SSF50249">
    <property type="entry name" value="Nucleic acid-binding proteins"/>
    <property type="match status" value="1"/>
</dbReference>
<dbReference type="HAMAP" id="MF_00720">
    <property type="entry name" value="PriB"/>
    <property type="match status" value="1"/>
</dbReference>
<keyword evidence="2 4" id="KW-0235">DNA replication</keyword>
<keyword evidence="3 4" id="KW-0238">DNA-binding</keyword>
<dbReference type="InterPro" id="IPR012340">
    <property type="entry name" value="NA-bd_OB-fold"/>
</dbReference>
<evidence type="ECO:0000313" key="6">
    <source>
        <dbReference type="Proteomes" id="UP000199657"/>
    </source>
</evidence>
<sequence>MGSDTQPPWPDNRLALTGQLLDDPQTRMTPAGVPVSRFTLEHESGQPEAGQHREVRFRIAVHARGQALQDVIGRLRAGSPVRVLGYLGRSGHRPEQHRLVVFARRIQPLTNETQGVE</sequence>
<dbReference type="EMBL" id="FOEG01000001">
    <property type="protein sequence ID" value="SEO59386.1"/>
    <property type="molecule type" value="Genomic_DNA"/>
</dbReference>
<dbReference type="GO" id="GO:0003697">
    <property type="term" value="F:single-stranded DNA binding"/>
    <property type="evidence" value="ECO:0007669"/>
    <property type="project" value="UniProtKB-UniRule"/>
</dbReference>
<dbReference type="InterPro" id="IPR023646">
    <property type="entry name" value="Prisomal_replication_PriB"/>
</dbReference>
<evidence type="ECO:0000256" key="4">
    <source>
        <dbReference type="HAMAP-Rule" id="MF_00720"/>
    </source>
</evidence>
<proteinExistence type="inferred from homology"/>
<dbReference type="Pfam" id="PF22657">
    <property type="entry name" value="SSB_1"/>
    <property type="match status" value="1"/>
</dbReference>
<dbReference type="GO" id="GO:1990077">
    <property type="term" value="C:primosome complex"/>
    <property type="evidence" value="ECO:0007669"/>
    <property type="project" value="UniProtKB-UniRule"/>
</dbReference>
<evidence type="ECO:0000256" key="3">
    <source>
        <dbReference type="ARBA" id="ARBA00023125"/>
    </source>
</evidence>
<gene>
    <name evidence="4" type="primary">priB</name>
    <name evidence="5" type="ORF">SAMN04488052_101883</name>
</gene>
<dbReference type="PIRSF" id="PIRSF003135">
    <property type="entry name" value="Primosomal_n"/>
    <property type="match status" value="1"/>
</dbReference>
<keyword evidence="1 4" id="KW-0639">Primosome</keyword>
<dbReference type="InterPro" id="IPR000424">
    <property type="entry name" value="Primosome_PriB/ssb"/>
</dbReference>
<comment type="subunit">
    <text evidence="4">Homodimer. Interacts with PriA and DnaT. Component of the replication restart primosome. Primosome assembly occurs via a 'hand-off' mechanism. PriA binds to replication forks, subsequently PriB then DnaT bind; DnaT then displaces ssDNA to generate the helicase loading substrate.</text>
</comment>
<accession>A0A1H8QZ76</accession>